<evidence type="ECO:0000313" key="2">
    <source>
        <dbReference type="Proteomes" id="UP000288805"/>
    </source>
</evidence>
<comment type="caution">
    <text evidence="1">The sequence shown here is derived from an EMBL/GenBank/DDBJ whole genome shotgun (WGS) entry which is preliminary data.</text>
</comment>
<dbReference type="SUPFAM" id="SSF56219">
    <property type="entry name" value="DNase I-like"/>
    <property type="match status" value="1"/>
</dbReference>
<gene>
    <name evidence="1" type="ORF">CK203_100656</name>
</gene>
<sequence length="243" mass="27031">MARSPKMKGNVCGKRLGRLEEYGKNPVCRGRFNVILSQRERNRQGRITATMRRFAQVIDELGLVDLPLQGGGYTWSGGLIISLGLEGGAIRRGLSPFRFENMWLKVEGFKDLIHSWWQGIEILDASLIANEVIDAWQKREEKGPHLGCGKEILFLLTSLSWGMEVLSTLIRRAVEGGFLSAPRQGLRINLDKSEIIPSWRGGRDGGDGSRIGLQGGLYAFYVFGAALGAPNKAASMWDGWKRR</sequence>
<name>A0A438D657_VITVI</name>
<dbReference type="Proteomes" id="UP000288805">
    <property type="component" value="Unassembled WGS sequence"/>
</dbReference>
<dbReference type="InterPro" id="IPR036691">
    <property type="entry name" value="Endo/exonu/phosph_ase_sf"/>
</dbReference>
<proteinExistence type="predicted"/>
<protein>
    <submittedName>
        <fullName evidence="1">Uncharacterized protein</fullName>
    </submittedName>
</protein>
<dbReference type="AlphaFoldDB" id="A0A438D657"/>
<accession>A0A438D657</accession>
<evidence type="ECO:0000313" key="1">
    <source>
        <dbReference type="EMBL" id="RVW30990.1"/>
    </source>
</evidence>
<organism evidence="1 2">
    <name type="scientific">Vitis vinifera</name>
    <name type="common">Grape</name>
    <dbReference type="NCBI Taxonomy" id="29760"/>
    <lineage>
        <taxon>Eukaryota</taxon>
        <taxon>Viridiplantae</taxon>
        <taxon>Streptophyta</taxon>
        <taxon>Embryophyta</taxon>
        <taxon>Tracheophyta</taxon>
        <taxon>Spermatophyta</taxon>
        <taxon>Magnoliopsida</taxon>
        <taxon>eudicotyledons</taxon>
        <taxon>Gunneridae</taxon>
        <taxon>Pentapetalae</taxon>
        <taxon>rosids</taxon>
        <taxon>Vitales</taxon>
        <taxon>Vitaceae</taxon>
        <taxon>Viteae</taxon>
        <taxon>Vitis</taxon>
    </lineage>
</organism>
<reference evidence="1 2" key="1">
    <citation type="journal article" date="2018" name="PLoS Genet.">
        <title>Population sequencing reveals clonal diversity and ancestral inbreeding in the grapevine cultivar Chardonnay.</title>
        <authorList>
            <person name="Roach M.J."/>
            <person name="Johnson D.L."/>
            <person name="Bohlmann J."/>
            <person name="van Vuuren H.J."/>
            <person name="Jones S.J."/>
            <person name="Pretorius I.S."/>
            <person name="Schmidt S.A."/>
            <person name="Borneman A.R."/>
        </authorList>
    </citation>
    <scope>NUCLEOTIDE SEQUENCE [LARGE SCALE GENOMIC DNA]</scope>
    <source>
        <strain evidence="2">cv. Chardonnay</strain>
        <tissue evidence="1">Leaf</tissue>
    </source>
</reference>
<dbReference type="EMBL" id="QGNW01001775">
    <property type="protein sequence ID" value="RVW30990.1"/>
    <property type="molecule type" value="Genomic_DNA"/>
</dbReference>